<dbReference type="GO" id="GO:0016887">
    <property type="term" value="F:ATP hydrolysis activity"/>
    <property type="evidence" value="ECO:0007669"/>
    <property type="project" value="InterPro"/>
</dbReference>
<keyword evidence="3" id="KW-0547">Nucleotide-binding</keyword>
<dbReference type="CDD" id="cd03255">
    <property type="entry name" value="ABC_MJ0796_LolCDE_FtsE"/>
    <property type="match status" value="1"/>
</dbReference>
<keyword evidence="7" id="KW-1185">Reference proteome</keyword>
<dbReference type="Gene3D" id="3.40.50.300">
    <property type="entry name" value="P-loop containing nucleotide triphosphate hydrolases"/>
    <property type="match status" value="1"/>
</dbReference>
<dbReference type="PROSITE" id="PS00211">
    <property type="entry name" value="ABC_TRANSPORTER_1"/>
    <property type="match status" value="1"/>
</dbReference>
<sequence length="274" mass="30731">MNHNKSEKKQKIDPLILKEINDVIKLNKKHNGPKKVNNNEGCIFNLTNVNKKYTNGYIVNHVLKDINIEIKEGEFVVILGKSGSGKTTLMNILSGLNRATTGDVIVNGFNLTNLSNAELISFRRKYVGYIFQEYGLLSTLNVYENVLAGYNLNKKGNNKSIVDETLKLVNLYDWRKKFPSELSGGQQQRVAIARAIAKNPKIIFGDEPTGAVDSKMSKTILKILKDINKKKNTTIVIITHDSNIAKIANKVFYVIDGVIQNMTINENPLEPDQL</sequence>
<dbReference type="PANTHER" id="PTHR42798">
    <property type="entry name" value="LIPOPROTEIN-RELEASING SYSTEM ATP-BINDING PROTEIN LOLD"/>
    <property type="match status" value="1"/>
</dbReference>
<evidence type="ECO:0000313" key="6">
    <source>
        <dbReference type="EMBL" id="KFB07511.1"/>
    </source>
</evidence>
<keyword evidence="4 6" id="KW-0067">ATP-binding</keyword>
<dbReference type="Proteomes" id="UP000028523">
    <property type="component" value="Unassembled WGS sequence"/>
</dbReference>
<protein>
    <submittedName>
        <fullName evidence="6">ABC exporter ATP-binding subunit</fullName>
    </submittedName>
</protein>
<dbReference type="InterPro" id="IPR017911">
    <property type="entry name" value="MacB-like_ATP-bd"/>
</dbReference>
<dbReference type="Pfam" id="PF00005">
    <property type="entry name" value="ABC_tran"/>
    <property type="match status" value="1"/>
</dbReference>
<comment type="caution">
    <text evidence="6">The sequence shown here is derived from an EMBL/GenBank/DDBJ whole genome shotgun (WGS) entry which is preliminary data.</text>
</comment>
<keyword evidence="2" id="KW-0813">Transport</keyword>
<feature type="domain" description="ABC transporter" evidence="5">
    <location>
        <begin position="44"/>
        <end position="274"/>
    </location>
</feature>
<proteinExistence type="inferred from homology"/>
<dbReference type="GO" id="GO:0098796">
    <property type="term" value="C:membrane protein complex"/>
    <property type="evidence" value="ECO:0007669"/>
    <property type="project" value="UniProtKB-ARBA"/>
</dbReference>
<dbReference type="SUPFAM" id="SSF52540">
    <property type="entry name" value="P-loop containing nucleoside triphosphate hydrolases"/>
    <property type="match status" value="1"/>
</dbReference>
<dbReference type="FunFam" id="3.40.50.300:FF:000032">
    <property type="entry name" value="Export ABC transporter ATP-binding protein"/>
    <property type="match status" value="1"/>
</dbReference>
<name>A0A084U3H5_MALIO</name>
<gene>
    <name evidence="6" type="ORF">P271_351</name>
</gene>
<dbReference type="InterPro" id="IPR003593">
    <property type="entry name" value="AAA+_ATPase"/>
</dbReference>
<dbReference type="InterPro" id="IPR027417">
    <property type="entry name" value="P-loop_NTPase"/>
</dbReference>
<dbReference type="GO" id="GO:0022857">
    <property type="term" value="F:transmembrane transporter activity"/>
    <property type="evidence" value="ECO:0007669"/>
    <property type="project" value="UniProtKB-ARBA"/>
</dbReference>
<accession>A0A084U3H5</accession>
<dbReference type="InterPro" id="IPR017871">
    <property type="entry name" value="ABC_transporter-like_CS"/>
</dbReference>
<dbReference type="GO" id="GO:0005524">
    <property type="term" value="F:ATP binding"/>
    <property type="evidence" value="ECO:0007669"/>
    <property type="project" value="UniProtKB-KW"/>
</dbReference>
<comment type="similarity">
    <text evidence="1">Belongs to the ABC transporter superfamily.</text>
</comment>
<dbReference type="InterPro" id="IPR003439">
    <property type="entry name" value="ABC_transporter-like_ATP-bd"/>
</dbReference>
<evidence type="ECO:0000256" key="1">
    <source>
        <dbReference type="ARBA" id="ARBA00005417"/>
    </source>
</evidence>
<evidence type="ECO:0000256" key="2">
    <source>
        <dbReference type="ARBA" id="ARBA00022448"/>
    </source>
</evidence>
<dbReference type="PROSITE" id="PS50893">
    <property type="entry name" value="ABC_TRANSPORTER_2"/>
    <property type="match status" value="1"/>
</dbReference>
<dbReference type="AlphaFoldDB" id="A0A084U3H5"/>
<dbReference type="SMART" id="SM00382">
    <property type="entry name" value="AAA"/>
    <property type="match status" value="1"/>
</dbReference>
<evidence type="ECO:0000256" key="4">
    <source>
        <dbReference type="ARBA" id="ARBA00022840"/>
    </source>
</evidence>
<reference evidence="6 7" key="1">
    <citation type="journal article" date="2014" name="PLoS ONE">
        <title>Reduction of Hydrogen Peroxide Accumulation and Toxicity by a Catalase from Mycoplasma iowae.</title>
        <authorList>
            <person name="Pritchard R.E."/>
            <person name="Prassinos A.J."/>
            <person name="Osborne J.D."/>
            <person name="Raviv Z."/>
            <person name="Balish M.F."/>
        </authorList>
    </citation>
    <scope>NUCLEOTIDE SEQUENCE [LARGE SCALE GENOMIC DNA]</scope>
    <source>
        <strain evidence="6 7">DK-CPA</strain>
    </source>
</reference>
<dbReference type="RefSeq" id="WP_036452054.1">
    <property type="nucleotide sequence ID" value="NZ_AWQU01000080.1"/>
</dbReference>
<evidence type="ECO:0000256" key="3">
    <source>
        <dbReference type="ARBA" id="ARBA00022741"/>
    </source>
</evidence>
<dbReference type="EMBL" id="AWQU01000080">
    <property type="protein sequence ID" value="KFB07511.1"/>
    <property type="molecule type" value="Genomic_DNA"/>
</dbReference>
<evidence type="ECO:0000313" key="7">
    <source>
        <dbReference type="Proteomes" id="UP000028523"/>
    </source>
</evidence>
<evidence type="ECO:0000259" key="5">
    <source>
        <dbReference type="PROSITE" id="PS50893"/>
    </source>
</evidence>
<organism evidence="6 7">
    <name type="scientific">Malacoplasma iowae DK-CPA</name>
    <dbReference type="NCBI Taxonomy" id="1394179"/>
    <lineage>
        <taxon>Bacteria</taxon>
        <taxon>Bacillati</taxon>
        <taxon>Mycoplasmatota</taxon>
        <taxon>Mycoplasmoidales</taxon>
        <taxon>Mycoplasmoidaceae</taxon>
        <taxon>Malacoplasma</taxon>
    </lineage>
</organism>
<dbReference type="PANTHER" id="PTHR42798:SF2">
    <property type="entry name" value="ABC TRANSPORTER ATP-BINDING PROTEIN MG467-RELATED"/>
    <property type="match status" value="1"/>
</dbReference>